<dbReference type="AlphaFoldDB" id="A0AAQ1UH92"/>
<reference evidence="1 2" key="1">
    <citation type="submission" date="2018-06" db="EMBL/GenBank/DDBJ databases">
        <authorList>
            <consortium name="Pathogen Informatics"/>
            <person name="Doyle S."/>
        </authorList>
    </citation>
    <scope>NUCLEOTIDE SEQUENCE [LARGE SCALE GENOMIC DNA]</scope>
    <source>
        <strain evidence="1 2">NCTC13063</strain>
    </source>
</reference>
<protein>
    <submittedName>
        <fullName evidence="1">Protein of uncharacterized function (DUF3822)</fullName>
    </submittedName>
</protein>
<dbReference type="CDD" id="cd24013">
    <property type="entry name" value="ASKHA_ATPase_BT3980-like"/>
    <property type="match status" value="1"/>
</dbReference>
<dbReference type="RefSeq" id="WP_004340140.1">
    <property type="nucleotide sequence ID" value="NZ_CALLWX010000020.1"/>
</dbReference>
<proteinExistence type="predicted"/>
<comment type="caution">
    <text evidence="1">The sequence shown here is derived from an EMBL/GenBank/DDBJ whole genome shotgun (WGS) entry which is preliminary data.</text>
</comment>
<dbReference type="Pfam" id="PF12864">
    <property type="entry name" value="DUF3822"/>
    <property type="match status" value="1"/>
</dbReference>
<name>A0AAQ1UH92_9BACT</name>
<dbReference type="EMBL" id="UGTJ01000001">
    <property type="protein sequence ID" value="SUB79714.1"/>
    <property type="molecule type" value="Genomic_DNA"/>
</dbReference>
<sequence>MDKEPTTTKKPRLTIRLSRKTIAFSALDKESEKQVRYEPYTVKSGMSLAANLREALKECELPQNDFGKAQVMIDTPVLMVPTDEFGEDSIATLYRHSFIGYDNDVVLHTVLPDLNAVAAFSIGKDLHIVIEDNFSDVRYLPLMLPVWNHLHVRSFTGTYRKLYAYFHNKQLDIFSFDKNRFKFTNSFEASHAKDAIYFMLYVWKQMGLDTHKDELHLVGEMPAKDDMLADLRRYLQKVYIINPSAEFNRAPITQIKGLPFDLLSLYVKRN</sequence>
<dbReference type="Gene3D" id="3.30.420.260">
    <property type="match status" value="1"/>
</dbReference>
<evidence type="ECO:0000313" key="2">
    <source>
        <dbReference type="Proteomes" id="UP000255283"/>
    </source>
</evidence>
<dbReference type="Proteomes" id="UP000255283">
    <property type="component" value="Unassembled WGS sequence"/>
</dbReference>
<dbReference type="InterPro" id="IPR024213">
    <property type="entry name" value="DUF3822"/>
</dbReference>
<gene>
    <name evidence="1" type="ORF">NCTC13063_00984</name>
</gene>
<evidence type="ECO:0000313" key="1">
    <source>
        <dbReference type="EMBL" id="SUB79714.1"/>
    </source>
</evidence>
<dbReference type="Gene3D" id="3.30.420.250">
    <property type="match status" value="1"/>
</dbReference>
<organism evidence="1 2">
    <name type="scientific">Segatella buccae</name>
    <dbReference type="NCBI Taxonomy" id="28126"/>
    <lineage>
        <taxon>Bacteria</taxon>
        <taxon>Pseudomonadati</taxon>
        <taxon>Bacteroidota</taxon>
        <taxon>Bacteroidia</taxon>
        <taxon>Bacteroidales</taxon>
        <taxon>Prevotellaceae</taxon>
        <taxon>Segatella</taxon>
    </lineage>
</organism>
<accession>A0AAQ1UH92</accession>